<dbReference type="Gene3D" id="3.40.50.300">
    <property type="entry name" value="P-loop containing nucleotide triphosphate hydrolases"/>
    <property type="match status" value="1"/>
</dbReference>
<dbReference type="Proteomes" id="UP001165296">
    <property type="component" value="Unassembled WGS sequence"/>
</dbReference>
<evidence type="ECO:0000256" key="1">
    <source>
        <dbReference type="SAM" id="Coils"/>
    </source>
</evidence>
<dbReference type="InterPro" id="IPR027417">
    <property type="entry name" value="P-loop_NTPase"/>
</dbReference>
<sequence length="652" mass="72639">MKFVLTSLVLRFHSGEEVIPLHRLNYIYGKMGAGKSSIARLIDYCLGADILLTPALQEEFINAKLSVILANAALTIERARQSDNVRVEWWTAEDAHFSGVIPSREPRGEFIKGTGVETLSDLVFYLSGVPITKVQVGKTTGNTDTGRISLRDLWWYCYVEQDTIDSSFFNLDNPAFWKKNKSIDVLKLILGFHQAEVAALEEELRKTHSSRLENEALHKGLTEALSETGVGSSIEIHNTINQLQASLKKAEESIQQEQAKLKEKTVSNAVEQIREQCRKLTRDLFIIDDNIQALKLSSDNDTRHLNEISGLSMKFERATSAKAILNGVNFEACPRCTQALPEREAACCAVCGQVELENEAGTQLATIKVDVETRIKELSGLISIQETSLANLEKARQQTILSKREAEDALNKALAAYDSAYLSSIILKQKEVGAINQQLADFQKLLSIAQKADSYKVFAGVLKIKEGTIKENLSAARSKAESDDSHRIQLQRYFLDCLQRSGFPGITPQTIVYISPKTFIPVVTNGVYLDGKRPTETTFNNVGSGGKKPIFKCCFAIAVHRLALELGASLPDLLVIDSPMKSISERENRDVFEGFYRMIYTLAATKMKSTQFIIIDKELFPPQSNADLNITIRHMTPDEEQNPPLIKGYRGL</sequence>
<dbReference type="InterPro" id="IPR038729">
    <property type="entry name" value="Rad50/SbcC_AAA"/>
</dbReference>
<evidence type="ECO:0000313" key="4">
    <source>
        <dbReference type="Proteomes" id="UP001165296"/>
    </source>
</evidence>
<feature type="domain" description="Rad50/SbcC-type AAA" evidence="2">
    <location>
        <begin position="22"/>
        <end position="284"/>
    </location>
</feature>
<name>A0ABS8AZ97_9BACT</name>
<proteinExistence type="predicted"/>
<dbReference type="SUPFAM" id="SSF52540">
    <property type="entry name" value="P-loop containing nucleoside triphosphate hydrolases"/>
    <property type="match status" value="1"/>
</dbReference>
<comment type="caution">
    <text evidence="3">The sequence shown here is derived from an EMBL/GenBank/DDBJ whole genome shotgun (WGS) entry which is preliminary data.</text>
</comment>
<reference evidence="3" key="1">
    <citation type="submission" date="2021-10" db="EMBL/GenBank/DDBJ databases">
        <authorList>
            <person name="Dean J.D."/>
            <person name="Kim M.K."/>
            <person name="Newey C.N."/>
            <person name="Stoker T.S."/>
            <person name="Thompson D.W."/>
            <person name="Grose J.H."/>
        </authorList>
    </citation>
    <scope>NUCLEOTIDE SEQUENCE</scope>
    <source>
        <strain evidence="3">BT178</strain>
    </source>
</reference>
<evidence type="ECO:0000313" key="3">
    <source>
        <dbReference type="EMBL" id="MCB2411117.1"/>
    </source>
</evidence>
<dbReference type="RefSeq" id="WP_226180669.1">
    <property type="nucleotide sequence ID" value="NZ_JAJADR010000015.1"/>
</dbReference>
<keyword evidence="4" id="KW-1185">Reference proteome</keyword>
<gene>
    <name evidence="3" type="ORF">LGH74_24230</name>
</gene>
<accession>A0ABS8AZ97</accession>
<dbReference type="EMBL" id="JAJADR010000015">
    <property type="protein sequence ID" value="MCB2411117.1"/>
    <property type="molecule type" value="Genomic_DNA"/>
</dbReference>
<dbReference type="Pfam" id="PF13476">
    <property type="entry name" value="AAA_23"/>
    <property type="match status" value="1"/>
</dbReference>
<feature type="coiled-coil region" evidence="1">
    <location>
        <begin position="240"/>
        <end position="267"/>
    </location>
</feature>
<evidence type="ECO:0000259" key="2">
    <source>
        <dbReference type="Pfam" id="PF13476"/>
    </source>
</evidence>
<organism evidence="3 4">
    <name type="scientific">Hymenobacter lucidus</name>
    <dbReference type="NCBI Taxonomy" id="2880930"/>
    <lineage>
        <taxon>Bacteria</taxon>
        <taxon>Pseudomonadati</taxon>
        <taxon>Bacteroidota</taxon>
        <taxon>Cytophagia</taxon>
        <taxon>Cytophagales</taxon>
        <taxon>Hymenobacteraceae</taxon>
        <taxon>Hymenobacter</taxon>
    </lineage>
</organism>
<keyword evidence="1" id="KW-0175">Coiled coil</keyword>
<protein>
    <submittedName>
        <fullName evidence="3">AAA family ATPase</fullName>
    </submittedName>
</protein>